<keyword evidence="2" id="KW-1185">Reference proteome</keyword>
<accession>A0A067JGH3</accession>
<dbReference type="AlphaFoldDB" id="A0A067JGH3"/>
<gene>
    <name evidence="1" type="ORF">JCGZ_03256</name>
</gene>
<dbReference type="EMBL" id="KK915548">
    <property type="protein sequence ID" value="KDP21888.1"/>
    <property type="molecule type" value="Genomic_DNA"/>
</dbReference>
<protein>
    <submittedName>
        <fullName evidence="1">Uncharacterized protein</fullName>
    </submittedName>
</protein>
<evidence type="ECO:0000313" key="2">
    <source>
        <dbReference type="Proteomes" id="UP000027138"/>
    </source>
</evidence>
<name>A0A067JGH3_JATCU</name>
<dbReference type="Proteomes" id="UP000027138">
    <property type="component" value="Unassembled WGS sequence"/>
</dbReference>
<reference evidence="1 2" key="1">
    <citation type="journal article" date="2014" name="PLoS ONE">
        <title>Global Analysis of Gene Expression Profiles in Physic Nut (Jatropha curcas L.) Seedlings Exposed to Salt Stress.</title>
        <authorList>
            <person name="Zhang L."/>
            <person name="Zhang C."/>
            <person name="Wu P."/>
            <person name="Chen Y."/>
            <person name="Li M."/>
            <person name="Jiang H."/>
            <person name="Wu G."/>
        </authorList>
    </citation>
    <scope>NUCLEOTIDE SEQUENCE [LARGE SCALE GENOMIC DNA]</scope>
    <source>
        <strain evidence="2">cv. GZQX0401</strain>
        <tissue evidence="1">Young leaves</tissue>
    </source>
</reference>
<sequence length="85" mass="10142">MSLYIQEQITQELHDLAFNKCYEELEGTPKFLTLMEEQVEMESEFPAYSMSRQCYVSKPVQGDDAEPNENKFHELNDKFWKRSKI</sequence>
<organism evidence="1 2">
    <name type="scientific">Jatropha curcas</name>
    <name type="common">Barbados nut</name>
    <dbReference type="NCBI Taxonomy" id="180498"/>
    <lineage>
        <taxon>Eukaryota</taxon>
        <taxon>Viridiplantae</taxon>
        <taxon>Streptophyta</taxon>
        <taxon>Embryophyta</taxon>
        <taxon>Tracheophyta</taxon>
        <taxon>Spermatophyta</taxon>
        <taxon>Magnoliopsida</taxon>
        <taxon>eudicotyledons</taxon>
        <taxon>Gunneridae</taxon>
        <taxon>Pentapetalae</taxon>
        <taxon>rosids</taxon>
        <taxon>fabids</taxon>
        <taxon>Malpighiales</taxon>
        <taxon>Euphorbiaceae</taxon>
        <taxon>Crotonoideae</taxon>
        <taxon>Jatropheae</taxon>
        <taxon>Jatropha</taxon>
    </lineage>
</organism>
<proteinExistence type="predicted"/>
<evidence type="ECO:0000313" key="1">
    <source>
        <dbReference type="EMBL" id="KDP21888.1"/>
    </source>
</evidence>